<proteinExistence type="predicted"/>
<protein>
    <submittedName>
        <fullName evidence="1">Uncharacterized protein</fullName>
    </submittedName>
</protein>
<sequence>MGEVEGLESQKGFLKRHWEGYKEFWGERFSFLDSYSRFIKLDKPLPSWSSADVEEFIASDPVHGPALKTAREAVKFGAVGSLVGAVTTAGWTWKYSRSPHGAALSFGAGAVFGWTFGQEIANHYLQLYRLDTLTAQAKFMEWWQNKVEGRP</sequence>
<comment type="caution">
    <text evidence="1">The sequence shown here is derived from an EMBL/GenBank/DDBJ whole genome shotgun (WGS) entry which is preliminary data.</text>
</comment>
<accession>A0ACC0B387</accession>
<name>A0ACC0B387_CATRO</name>
<dbReference type="Proteomes" id="UP001060085">
    <property type="component" value="Linkage Group LG04"/>
</dbReference>
<keyword evidence="2" id="KW-1185">Reference proteome</keyword>
<gene>
    <name evidence="1" type="ORF">M9H77_16946</name>
</gene>
<evidence type="ECO:0000313" key="2">
    <source>
        <dbReference type="Proteomes" id="UP001060085"/>
    </source>
</evidence>
<organism evidence="1 2">
    <name type="scientific">Catharanthus roseus</name>
    <name type="common">Madagascar periwinkle</name>
    <name type="synonym">Vinca rosea</name>
    <dbReference type="NCBI Taxonomy" id="4058"/>
    <lineage>
        <taxon>Eukaryota</taxon>
        <taxon>Viridiplantae</taxon>
        <taxon>Streptophyta</taxon>
        <taxon>Embryophyta</taxon>
        <taxon>Tracheophyta</taxon>
        <taxon>Spermatophyta</taxon>
        <taxon>Magnoliopsida</taxon>
        <taxon>eudicotyledons</taxon>
        <taxon>Gunneridae</taxon>
        <taxon>Pentapetalae</taxon>
        <taxon>asterids</taxon>
        <taxon>lamiids</taxon>
        <taxon>Gentianales</taxon>
        <taxon>Apocynaceae</taxon>
        <taxon>Rauvolfioideae</taxon>
        <taxon>Vinceae</taxon>
        <taxon>Catharanthinae</taxon>
        <taxon>Catharanthus</taxon>
    </lineage>
</organism>
<evidence type="ECO:0000313" key="1">
    <source>
        <dbReference type="EMBL" id="KAI5667093.1"/>
    </source>
</evidence>
<dbReference type="EMBL" id="CM044704">
    <property type="protein sequence ID" value="KAI5667093.1"/>
    <property type="molecule type" value="Genomic_DNA"/>
</dbReference>
<reference evidence="2" key="1">
    <citation type="journal article" date="2023" name="Nat. Plants">
        <title>Single-cell RNA sequencing provides a high-resolution roadmap for understanding the multicellular compartmentation of specialized metabolism.</title>
        <authorList>
            <person name="Sun S."/>
            <person name="Shen X."/>
            <person name="Li Y."/>
            <person name="Li Y."/>
            <person name="Wang S."/>
            <person name="Li R."/>
            <person name="Zhang H."/>
            <person name="Shen G."/>
            <person name="Guo B."/>
            <person name="Wei J."/>
            <person name="Xu J."/>
            <person name="St-Pierre B."/>
            <person name="Chen S."/>
            <person name="Sun C."/>
        </authorList>
    </citation>
    <scope>NUCLEOTIDE SEQUENCE [LARGE SCALE GENOMIC DNA]</scope>
</reference>